<dbReference type="GO" id="GO:0003677">
    <property type="term" value="F:DNA binding"/>
    <property type="evidence" value="ECO:0007669"/>
    <property type="project" value="InterPro"/>
</dbReference>
<reference evidence="6 7" key="1">
    <citation type="journal article" date="2009" name="Vet. Pathol.">
        <title>Cutaneous and systemic poxviral disease in red (Tamiasciurus hudsonicus) and gray (Sciurus carolinensis) squirrels.</title>
        <authorList>
            <person name="Bangari D.S."/>
            <person name="Miller M.A."/>
            <person name="Stevenson G.W."/>
            <person name="Thacker L.H."/>
            <person name="Sharma H."/>
            <person name="Mittal S.K."/>
        </authorList>
    </citation>
    <scope>NUCLEOTIDE SEQUENCE [LARGE SCALE GENOMIC DNA]</scope>
    <source>
        <strain evidence="6">SQ3944</strain>
    </source>
</reference>
<keyword evidence="4" id="KW-0239">DNA-directed DNA polymerase</keyword>
<evidence type="ECO:0000259" key="5">
    <source>
        <dbReference type="Pfam" id="PF00136"/>
    </source>
</evidence>
<accession>B3VCC0</accession>
<evidence type="ECO:0000256" key="1">
    <source>
        <dbReference type="ARBA" id="ARBA00012417"/>
    </source>
</evidence>
<feature type="domain" description="DNA-directed DNA polymerase family B multifunctional" evidence="5">
    <location>
        <begin position="28"/>
        <end position="98"/>
    </location>
</feature>
<evidence type="ECO:0000256" key="3">
    <source>
        <dbReference type="ARBA" id="ARBA00022695"/>
    </source>
</evidence>
<dbReference type="SUPFAM" id="SSF56672">
    <property type="entry name" value="DNA/RNA polymerases"/>
    <property type="match status" value="1"/>
</dbReference>
<name>B3VCC0_9POXV</name>
<proteinExistence type="predicted"/>
<feature type="non-terminal residue" evidence="6">
    <location>
        <position position="1"/>
    </location>
</feature>
<dbReference type="EC" id="2.7.7.7" evidence="1"/>
<dbReference type="InterPro" id="IPR043502">
    <property type="entry name" value="DNA/RNA_pol_sf"/>
</dbReference>
<evidence type="ECO:0000256" key="2">
    <source>
        <dbReference type="ARBA" id="ARBA00022679"/>
    </source>
</evidence>
<dbReference type="InterPro" id="IPR023211">
    <property type="entry name" value="DNA_pol_palm_dom_sf"/>
</dbReference>
<keyword evidence="3" id="KW-0548">Nucleotidyltransferase</keyword>
<keyword evidence="2" id="KW-0808">Transferase</keyword>
<dbReference type="Gene3D" id="3.90.1600.10">
    <property type="entry name" value="Palm domain of DNA polymerase"/>
    <property type="match status" value="1"/>
</dbReference>
<sequence>DACLCKYLWNYYGIETKADAGAFTYILPQSMVFEYRASTLIKGPLLKLLLEKKIIMTRSEKKNKYPYEGGKVFAPKQKMFINNVLVFDYNSLYPNVCL</sequence>
<feature type="non-terminal residue" evidence="6">
    <location>
        <position position="98"/>
    </location>
</feature>
<evidence type="ECO:0000313" key="7">
    <source>
        <dbReference type="Proteomes" id="UP000243023"/>
    </source>
</evidence>
<protein>
    <recommendedName>
        <fullName evidence="1">DNA-directed DNA polymerase</fullName>
        <ecNumber evidence="1">2.7.7.7</ecNumber>
    </recommendedName>
</protein>
<dbReference type="Proteomes" id="UP000243023">
    <property type="component" value="Segment"/>
</dbReference>
<organism evidence="6 7">
    <name type="scientific">Squirrel fibroma virus</name>
    <dbReference type="NCBI Taxonomy" id="538970"/>
    <lineage>
        <taxon>Viruses</taxon>
        <taxon>Varidnaviria</taxon>
        <taxon>Bamfordvirae</taxon>
        <taxon>Nucleocytoviricota</taxon>
        <taxon>Pokkesviricetes</taxon>
        <taxon>Chitovirales</taxon>
        <taxon>Poxviridae</taxon>
        <taxon>Chordopoxvirinae</taxon>
        <taxon>Leporipoxvirus</taxon>
        <taxon>Leporipoxvirus squirrelfibroma</taxon>
    </lineage>
</organism>
<dbReference type="Pfam" id="PF00136">
    <property type="entry name" value="DNA_pol_B"/>
    <property type="match status" value="1"/>
</dbReference>
<evidence type="ECO:0000313" key="6">
    <source>
        <dbReference type="EMBL" id="ACE77063.1"/>
    </source>
</evidence>
<keyword evidence="7" id="KW-1185">Reference proteome</keyword>
<dbReference type="KEGG" id="vg:40525350"/>
<dbReference type="InterPro" id="IPR006134">
    <property type="entry name" value="DNA-dir_DNA_pol_B_multi_dom"/>
</dbReference>
<dbReference type="GO" id="GO:0003887">
    <property type="term" value="F:DNA-directed DNA polymerase activity"/>
    <property type="evidence" value="ECO:0007669"/>
    <property type="project" value="UniProtKB-KW"/>
</dbReference>
<evidence type="ECO:0000256" key="4">
    <source>
        <dbReference type="ARBA" id="ARBA00022932"/>
    </source>
</evidence>
<dbReference type="RefSeq" id="YP_009665164.1">
    <property type="nucleotide sequence ID" value="NC_043179.1"/>
</dbReference>
<dbReference type="EMBL" id="EU732592">
    <property type="protein sequence ID" value="ACE77063.1"/>
    <property type="molecule type" value="Genomic_DNA"/>
</dbReference>
<dbReference type="GeneID" id="40525350"/>
<dbReference type="GO" id="GO:0000166">
    <property type="term" value="F:nucleotide binding"/>
    <property type="evidence" value="ECO:0007669"/>
    <property type="project" value="InterPro"/>
</dbReference>